<feature type="region of interest" description="Disordered" evidence="1">
    <location>
        <begin position="331"/>
        <end position="392"/>
    </location>
</feature>
<accession>A0A9P1CSE8</accession>
<feature type="compositionally biased region" description="Polar residues" evidence="1">
    <location>
        <begin position="372"/>
        <end position="384"/>
    </location>
</feature>
<keyword evidence="2" id="KW-0472">Membrane</keyword>
<proteinExistence type="predicted"/>
<feature type="compositionally biased region" description="Basic and acidic residues" evidence="1">
    <location>
        <begin position="331"/>
        <end position="340"/>
    </location>
</feature>
<gene>
    <name evidence="3" type="ORF">C1SCF055_LOCUS23064</name>
</gene>
<name>A0A9P1CSE8_9DINO</name>
<evidence type="ECO:0000256" key="2">
    <source>
        <dbReference type="SAM" id="Phobius"/>
    </source>
</evidence>
<organism evidence="3">
    <name type="scientific">Cladocopium goreaui</name>
    <dbReference type="NCBI Taxonomy" id="2562237"/>
    <lineage>
        <taxon>Eukaryota</taxon>
        <taxon>Sar</taxon>
        <taxon>Alveolata</taxon>
        <taxon>Dinophyceae</taxon>
        <taxon>Suessiales</taxon>
        <taxon>Symbiodiniaceae</taxon>
        <taxon>Cladocopium</taxon>
    </lineage>
</organism>
<keyword evidence="2" id="KW-1133">Transmembrane helix</keyword>
<dbReference type="OrthoDB" id="10451163at2759"/>
<dbReference type="Proteomes" id="UP001152797">
    <property type="component" value="Unassembled WGS sequence"/>
</dbReference>
<keyword evidence="5" id="KW-1185">Reference proteome</keyword>
<reference evidence="3" key="1">
    <citation type="submission" date="2022-10" db="EMBL/GenBank/DDBJ databases">
        <authorList>
            <person name="Chen Y."/>
            <person name="Dougan E. K."/>
            <person name="Chan C."/>
            <person name="Rhodes N."/>
            <person name="Thang M."/>
        </authorList>
    </citation>
    <scope>NUCLEOTIDE SEQUENCE</scope>
</reference>
<evidence type="ECO:0000256" key="1">
    <source>
        <dbReference type="SAM" id="MobiDB-lite"/>
    </source>
</evidence>
<evidence type="ECO:0000313" key="5">
    <source>
        <dbReference type="Proteomes" id="UP001152797"/>
    </source>
</evidence>
<dbReference type="EMBL" id="CAMXCT020002223">
    <property type="protein sequence ID" value="CAL1149976.1"/>
    <property type="molecule type" value="Genomic_DNA"/>
</dbReference>
<feature type="transmembrane region" description="Helical" evidence="2">
    <location>
        <begin position="435"/>
        <end position="451"/>
    </location>
</feature>
<comment type="caution">
    <text evidence="3">The sequence shown here is derived from an EMBL/GenBank/DDBJ whole genome shotgun (WGS) entry which is preliminary data.</text>
</comment>
<reference evidence="4 5" key="2">
    <citation type="submission" date="2024-05" db="EMBL/GenBank/DDBJ databases">
        <authorList>
            <person name="Chen Y."/>
            <person name="Shah S."/>
            <person name="Dougan E. K."/>
            <person name="Thang M."/>
            <person name="Chan C."/>
        </authorList>
    </citation>
    <scope>NUCLEOTIDE SEQUENCE [LARGE SCALE GENOMIC DNA]</scope>
</reference>
<dbReference type="EMBL" id="CAMXCT010002223">
    <property type="protein sequence ID" value="CAI3996601.1"/>
    <property type="molecule type" value="Genomic_DNA"/>
</dbReference>
<sequence>MDAALSFMAVHALGKYKAFREDFASVQKYTQEMHDLALAQILEERPEVVPSVNRLDKKYKSLIIDCLSVDFEFSQFLLGENTVANLVMVKERLKPHGPEGHAFFLFRIFAQMCGKKGQESQIGSLFMTESMFKRCTPGLKALQSLWTSDGADCWADFMLLRGSKAMSRFASPEHEALSRLLCLFGAFDKEEGSVLCNAFDELDSAERGGLTRWLNSAGDYGVVIPNASGMLQNAKKNPSVGLVNALRIMVKVREECRRHEEGGSGLANLRRVVVQFADLASWAKDYHGDHPAEVCLRSSVDLQGDTKVITLEVEPSSLSLAPSCAANTGSRCREMSEASRRSSSPASPAPPGPASFSAASPSGHRRSPVVHDSTTQTPQRSEGSGANLLGPAPGPRSLRSSFCLGRYTLMSLSFLWALVALCMGEAELTLSWRSLLMSLLILALMVLALYVQCNNLEIPVETASEVNRLGAGEPFLAQWGVGPRHFKKPGSSIG</sequence>
<dbReference type="Pfam" id="PF20717">
    <property type="entry name" value="DUF6829"/>
    <property type="match status" value="1"/>
</dbReference>
<dbReference type="EMBL" id="CAMXCT030002223">
    <property type="protein sequence ID" value="CAL4783913.1"/>
    <property type="molecule type" value="Genomic_DNA"/>
</dbReference>
<dbReference type="AlphaFoldDB" id="A0A9P1CSE8"/>
<keyword evidence="2" id="KW-0812">Transmembrane</keyword>
<evidence type="ECO:0000313" key="4">
    <source>
        <dbReference type="EMBL" id="CAL4783913.1"/>
    </source>
</evidence>
<evidence type="ECO:0000313" key="3">
    <source>
        <dbReference type="EMBL" id="CAI3996601.1"/>
    </source>
</evidence>
<dbReference type="InterPro" id="IPR049232">
    <property type="entry name" value="DUF6829"/>
</dbReference>
<protein>
    <submittedName>
        <fullName evidence="3">Uncharacterized protein</fullName>
    </submittedName>
</protein>